<reference evidence="2 3" key="1">
    <citation type="journal article" date="2018" name="Nat. Ecol. Evol.">
        <title>Pezizomycetes genomes reveal the molecular basis of ectomycorrhizal truffle lifestyle.</title>
        <authorList>
            <person name="Murat C."/>
            <person name="Payen T."/>
            <person name="Noel B."/>
            <person name="Kuo A."/>
            <person name="Morin E."/>
            <person name="Chen J."/>
            <person name="Kohler A."/>
            <person name="Krizsan K."/>
            <person name="Balestrini R."/>
            <person name="Da Silva C."/>
            <person name="Montanini B."/>
            <person name="Hainaut M."/>
            <person name="Levati E."/>
            <person name="Barry K.W."/>
            <person name="Belfiori B."/>
            <person name="Cichocki N."/>
            <person name="Clum A."/>
            <person name="Dockter R.B."/>
            <person name="Fauchery L."/>
            <person name="Guy J."/>
            <person name="Iotti M."/>
            <person name="Le Tacon F."/>
            <person name="Lindquist E.A."/>
            <person name="Lipzen A."/>
            <person name="Malagnac F."/>
            <person name="Mello A."/>
            <person name="Molinier V."/>
            <person name="Miyauchi S."/>
            <person name="Poulain J."/>
            <person name="Riccioni C."/>
            <person name="Rubini A."/>
            <person name="Sitrit Y."/>
            <person name="Splivallo R."/>
            <person name="Traeger S."/>
            <person name="Wang M."/>
            <person name="Zifcakova L."/>
            <person name="Wipf D."/>
            <person name="Zambonelli A."/>
            <person name="Paolocci F."/>
            <person name="Nowrousian M."/>
            <person name="Ottonello S."/>
            <person name="Baldrian P."/>
            <person name="Spatafora J.W."/>
            <person name="Henrissat B."/>
            <person name="Nagy L.G."/>
            <person name="Aury J.M."/>
            <person name="Wincker P."/>
            <person name="Grigoriev I.V."/>
            <person name="Bonfante P."/>
            <person name="Martin F.M."/>
        </authorList>
    </citation>
    <scope>NUCLEOTIDE SEQUENCE [LARGE SCALE GENOMIC DNA]</scope>
    <source>
        <strain evidence="2 3">RN42</strain>
    </source>
</reference>
<evidence type="ECO:0000256" key="1">
    <source>
        <dbReference type="SAM" id="MobiDB-lite"/>
    </source>
</evidence>
<accession>A0A3N4H9L8</accession>
<gene>
    <name evidence="2" type="ORF">BJ508DRAFT_336126</name>
</gene>
<protein>
    <submittedName>
        <fullName evidence="2">Uncharacterized protein</fullName>
    </submittedName>
</protein>
<feature type="compositionally biased region" description="Basic and acidic residues" evidence="1">
    <location>
        <begin position="219"/>
        <end position="243"/>
    </location>
</feature>
<evidence type="ECO:0000313" key="2">
    <source>
        <dbReference type="EMBL" id="RPA71349.1"/>
    </source>
</evidence>
<dbReference type="AlphaFoldDB" id="A0A3N4H9L8"/>
<dbReference type="EMBL" id="ML119940">
    <property type="protein sequence ID" value="RPA71349.1"/>
    <property type="molecule type" value="Genomic_DNA"/>
</dbReference>
<proteinExistence type="predicted"/>
<keyword evidence="3" id="KW-1185">Reference proteome</keyword>
<evidence type="ECO:0000313" key="3">
    <source>
        <dbReference type="Proteomes" id="UP000275078"/>
    </source>
</evidence>
<dbReference type="Proteomes" id="UP000275078">
    <property type="component" value="Unassembled WGS sequence"/>
</dbReference>
<name>A0A3N4H9L8_ASCIM</name>
<feature type="region of interest" description="Disordered" evidence="1">
    <location>
        <begin position="188"/>
        <end position="256"/>
    </location>
</feature>
<organism evidence="2 3">
    <name type="scientific">Ascobolus immersus RN42</name>
    <dbReference type="NCBI Taxonomy" id="1160509"/>
    <lineage>
        <taxon>Eukaryota</taxon>
        <taxon>Fungi</taxon>
        <taxon>Dikarya</taxon>
        <taxon>Ascomycota</taxon>
        <taxon>Pezizomycotina</taxon>
        <taxon>Pezizomycetes</taxon>
        <taxon>Pezizales</taxon>
        <taxon>Ascobolaceae</taxon>
        <taxon>Ascobolus</taxon>
    </lineage>
</organism>
<sequence length="424" mass="47089">MDVPSLVVVSVKPPGKPGQPLLRTLTSTQMTPQLSHLLESSLTLSHAAEQLETLIPVHVRVAQYAPQGSRVSEVEALATREVLNDLSHHRMNALRHLVIVHRHHKFHSLQLLNPNNPDLRASRQNSGPRLWTEQWISMISRASTLGSTAPMLMLNDSPASNNHESPPVTPTDLVMAKRVTADVNHTRLSTDGTAGHQQVAEDSSVVKRESNETANSSVVKREATEDKGDHTMVKEDPNEDRTVTDPTADEEQGPPVCPLASLFPLRIPRASSFPFEEVLDVDKETATPPMPGTYSPVFNTRLLAAEESSDTPRENPPLALIRDAIKLYTAANGLRIGARLRVTRVRAHTDKMLWADLALNHPSPFYSKRDLVDLTSRFNTLPVFHQHVSATCIHHHHPCRAPLGNANLRRHCRTKESLADPRRR</sequence>